<keyword evidence="3" id="KW-0804">Transcription</keyword>
<sequence length="221" mass="23263">MKDGGRRYHHGDLPAALVAAGLELARSGGGEAIGLREVTRVVGVTPNAAYRHFADRHALVLAVAARAQQELASAMATRMADADSEPDPGLRARRRLRAVGLAYISFAIDEPGWFRLAFFTPDRSTDADGATGHADAPPYRTLLAALDDLVVAGVLPADRRTNAEWACWSAVHGLSELATRGPLQGQPAGVVEQVAEYVVDCAIEGILAERAASDSDGSPDG</sequence>
<dbReference type="SUPFAM" id="SSF48498">
    <property type="entry name" value="Tetracyclin repressor-like, C-terminal domain"/>
    <property type="match status" value="1"/>
</dbReference>
<evidence type="ECO:0000256" key="2">
    <source>
        <dbReference type="ARBA" id="ARBA00023125"/>
    </source>
</evidence>
<feature type="DNA-binding region" description="H-T-H motif" evidence="4">
    <location>
        <begin position="34"/>
        <end position="53"/>
    </location>
</feature>
<dbReference type="InterPro" id="IPR009057">
    <property type="entry name" value="Homeodomain-like_sf"/>
</dbReference>
<dbReference type="Pfam" id="PF00440">
    <property type="entry name" value="TetR_N"/>
    <property type="match status" value="1"/>
</dbReference>
<dbReference type="InterPro" id="IPR001647">
    <property type="entry name" value="HTH_TetR"/>
</dbReference>
<dbReference type="PANTHER" id="PTHR30055:SF234">
    <property type="entry name" value="HTH-TYPE TRANSCRIPTIONAL REGULATOR BETI"/>
    <property type="match status" value="1"/>
</dbReference>
<keyword evidence="1" id="KW-0805">Transcription regulation</keyword>
<evidence type="ECO:0000313" key="7">
    <source>
        <dbReference type="Proteomes" id="UP000437709"/>
    </source>
</evidence>
<dbReference type="Proteomes" id="UP000437709">
    <property type="component" value="Unassembled WGS sequence"/>
</dbReference>
<comment type="caution">
    <text evidence="6">The sequence shown here is derived from an EMBL/GenBank/DDBJ whole genome shotgun (WGS) entry which is preliminary data.</text>
</comment>
<dbReference type="InterPro" id="IPR050109">
    <property type="entry name" value="HTH-type_TetR-like_transc_reg"/>
</dbReference>
<name>A0A6N7EHC8_9MICO</name>
<dbReference type="InterPro" id="IPR036271">
    <property type="entry name" value="Tet_transcr_reg_TetR-rel_C_sf"/>
</dbReference>
<evidence type="ECO:0000256" key="3">
    <source>
        <dbReference type="ARBA" id="ARBA00023163"/>
    </source>
</evidence>
<reference evidence="6 7" key="1">
    <citation type="submission" date="2019-10" db="EMBL/GenBank/DDBJ databases">
        <title>Georgenia wutianyii sp. nov. and Georgenia yuyongxinii sp. nov. isolated from plateau pika (Ochotona curzoniae) in the Qinghai-Tibet plateau of China.</title>
        <authorList>
            <person name="Tian Z."/>
        </authorList>
    </citation>
    <scope>NUCLEOTIDE SEQUENCE [LARGE SCALE GENOMIC DNA]</scope>
    <source>
        <strain evidence="6 7">JCM 19765</strain>
    </source>
</reference>
<dbReference type="SUPFAM" id="SSF46689">
    <property type="entry name" value="Homeodomain-like"/>
    <property type="match status" value="1"/>
</dbReference>
<organism evidence="6 7">
    <name type="scientific">Georgenia subflava</name>
    <dbReference type="NCBI Taxonomy" id="1622177"/>
    <lineage>
        <taxon>Bacteria</taxon>
        <taxon>Bacillati</taxon>
        <taxon>Actinomycetota</taxon>
        <taxon>Actinomycetes</taxon>
        <taxon>Micrococcales</taxon>
        <taxon>Bogoriellaceae</taxon>
        <taxon>Georgenia</taxon>
    </lineage>
</organism>
<dbReference type="AlphaFoldDB" id="A0A6N7EHC8"/>
<evidence type="ECO:0000313" key="6">
    <source>
        <dbReference type="EMBL" id="MPV36388.1"/>
    </source>
</evidence>
<dbReference type="InterPro" id="IPR025996">
    <property type="entry name" value="MT1864/Rv1816-like_C"/>
</dbReference>
<evidence type="ECO:0000256" key="1">
    <source>
        <dbReference type="ARBA" id="ARBA00023015"/>
    </source>
</evidence>
<dbReference type="PROSITE" id="PS50977">
    <property type="entry name" value="HTH_TETR_2"/>
    <property type="match status" value="1"/>
</dbReference>
<dbReference type="GO" id="GO:0003700">
    <property type="term" value="F:DNA-binding transcription factor activity"/>
    <property type="evidence" value="ECO:0007669"/>
    <property type="project" value="TreeGrafter"/>
</dbReference>
<evidence type="ECO:0000256" key="4">
    <source>
        <dbReference type="PROSITE-ProRule" id="PRU00335"/>
    </source>
</evidence>
<dbReference type="RefSeq" id="WP_152194478.1">
    <property type="nucleotide sequence ID" value="NZ_VUKD01000002.1"/>
</dbReference>
<dbReference type="Pfam" id="PF13305">
    <property type="entry name" value="TetR_C_33"/>
    <property type="match status" value="1"/>
</dbReference>
<dbReference type="Gene3D" id="1.10.357.10">
    <property type="entry name" value="Tetracycline Repressor, domain 2"/>
    <property type="match status" value="1"/>
</dbReference>
<accession>A0A6N7EHC8</accession>
<keyword evidence="2 4" id="KW-0238">DNA-binding</keyword>
<proteinExistence type="predicted"/>
<feature type="domain" description="HTH tetR-type" evidence="5">
    <location>
        <begin position="11"/>
        <end position="71"/>
    </location>
</feature>
<gene>
    <name evidence="6" type="ORF">GB881_04865</name>
</gene>
<dbReference type="PANTHER" id="PTHR30055">
    <property type="entry name" value="HTH-TYPE TRANSCRIPTIONAL REGULATOR RUTR"/>
    <property type="match status" value="1"/>
</dbReference>
<dbReference type="EMBL" id="WHPC01000011">
    <property type="protein sequence ID" value="MPV36388.1"/>
    <property type="molecule type" value="Genomic_DNA"/>
</dbReference>
<protein>
    <submittedName>
        <fullName evidence="6">TetR family transcriptional regulator</fullName>
    </submittedName>
</protein>
<evidence type="ECO:0000259" key="5">
    <source>
        <dbReference type="PROSITE" id="PS50977"/>
    </source>
</evidence>
<dbReference type="GO" id="GO:0000976">
    <property type="term" value="F:transcription cis-regulatory region binding"/>
    <property type="evidence" value="ECO:0007669"/>
    <property type="project" value="TreeGrafter"/>
</dbReference>
<keyword evidence="7" id="KW-1185">Reference proteome</keyword>